<dbReference type="InterPro" id="IPR029026">
    <property type="entry name" value="tRNA_m1G_MTases_N"/>
</dbReference>
<evidence type="ECO:0000256" key="4">
    <source>
        <dbReference type="ARBA" id="ARBA00022691"/>
    </source>
</evidence>
<dbReference type="PANTHER" id="PTHR43453">
    <property type="entry name" value="RRNA METHYLASE-LIKE"/>
    <property type="match status" value="1"/>
</dbReference>
<dbReference type="AlphaFoldDB" id="A0AAE0F9R2"/>
<gene>
    <name evidence="8" type="ORF">CYMTET_35127</name>
</gene>
<keyword evidence="6" id="KW-0694">RNA-binding</keyword>
<evidence type="ECO:0000313" key="8">
    <source>
        <dbReference type="EMBL" id="KAK3255703.1"/>
    </source>
</evidence>
<keyword evidence="1" id="KW-0820">tRNA-binding</keyword>
<keyword evidence="4" id="KW-0949">S-adenosyl-L-methionine</keyword>
<dbReference type="Gene3D" id="3.40.1280.10">
    <property type="match status" value="1"/>
</dbReference>
<evidence type="ECO:0000256" key="6">
    <source>
        <dbReference type="ARBA" id="ARBA00022884"/>
    </source>
</evidence>
<dbReference type="InterPro" id="IPR033671">
    <property type="entry name" value="TrmH"/>
</dbReference>
<evidence type="ECO:0000256" key="2">
    <source>
        <dbReference type="ARBA" id="ARBA00022603"/>
    </source>
</evidence>
<organism evidence="8 9">
    <name type="scientific">Cymbomonas tetramitiformis</name>
    <dbReference type="NCBI Taxonomy" id="36881"/>
    <lineage>
        <taxon>Eukaryota</taxon>
        <taxon>Viridiplantae</taxon>
        <taxon>Chlorophyta</taxon>
        <taxon>Pyramimonadophyceae</taxon>
        <taxon>Pyramimonadales</taxon>
        <taxon>Pyramimonadaceae</taxon>
        <taxon>Cymbomonas</taxon>
    </lineage>
</organism>
<evidence type="ECO:0000256" key="3">
    <source>
        <dbReference type="ARBA" id="ARBA00022679"/>
    </source>
</evidence>
<keyword evidence="9" id="KW-1185">Reference proteome</keyword>
<evidence type="ECO:0000256" key="5">
    <source>
        <dbReference type="ARBA" id="ARBA00022694"/>
    </source>
</evidence>
<dbReference type="SUPFAM" id="SSF75217">
    <property type="entry name" value="alpha/beta knot"/>
    <property type="match status" value="1"/>
</dbReference>
<dbReference type="InterPro" id="IPR029028">
    <property type="entry name" value="Alpha/beta_knot_MTases"/>
</dbReference>
<dbReference type="GO" id="GO:0008173">
    <property type="term" value="F:RNA methyltransferase activity"/>
    <property type="evidence" value="ECO:0007669"/>
    <property type="project" value="InterPro"/>
</dbReference>
<dbReference type="GO" id="GO:0000049">
    <property type="term" value="F:tRNA binding"/>
    <property type="evidence" value="ECO:0007669"/>
    <property type="project" value="UniProtKB-KW"/>
</dbReference>
<dbReference type="InterPro" id="IPR001537">
    <property type="entry name" value="SpoU_MeTrfase"/>
</dbReference>
<feature type="domain" description="tRNA/rRNA methyltransferase SpoU type" evidence="7">
    <location>
        <begin position="25"/>
        <end position="183"/>
    </location>
</feature>
<protein>
    <recommendedName>
        <fullName evidence="7">tRNA/rRNA methyltransferase SpoU type domain-containing protein</fullName>
    </recommendedName>
</protein>
<evidence type="ECO:0000313" key="9">
    <source>
        <dbReference type="Proteomes" id="UP001190700"/>
    </source>
</evidence>
<dbReference type="Proteomes" id="UP001190700">
    <property type="component" value="Unassembled WGS sequence"/>
</dbReference>
<sequence>MLSGIRRGDCAYRAAVQYRRQVKQGLNDHGNIAGVCRTADALGFQAVHVIGGENGKSYSKSPRGSAGSEKWMDVMTWTSTSACLEALIQNGYRILLAAAPSAAHTVVGQSIAFPDSPLRETAIPLEAAEVDWTCATAVVVGNRPDETGVSRNAQLLAHGCLSVPMLGVGESYNMPIAAALILFQAAQARIEVLGSNGDFSQEEKNIFIAHVCLLQYSSRGAWRKDSYSNRDSFGGILKDSHLPQ</sequence>
<dbReference type="EMBL" id="LGRX02022366">
    <property type="protein sequence ID" value="KAK3255703.1"/>
    <property type="molecule type" value="Genomic_DNA"/>
</dbReference>
<dbReference type="Pfam" id="PF00588">
    <property type="entry name" value="SpoU_methylase"/>
    <property type="match status" value="1"/>
</dbReference>
<keyword evidence="5" id="KW-0819">tRNA processing</keyword>
<keyword evidence="3" id="KW-0808">Transferase</keyword>
<evidence type="ECO:0000256" key="1">
    <source>
        <dbReference type="ARBA" id="ARBA00022555"/>
    </source>
</evidence>
<name>A0AAE0F9R2_9CHLO</name>
<comment type="caution">
    <text evidence="8">The sequence shown here is derived from an EMBL/GenBank/DDBJ whole genome shotgun (WGS) entry which is preliminary data.</text>
</comment>
<reference evidence="8 9" key="1">
    <citation type="journal article" date="2015" name="Genome Biol. Evol.">
        <title>Comparative Genomics of a Bacterivorous Green Alga Reveals Evolutionary Causalities and Consequences of Phago-Mixotrophic Mode of Nutrition.</title>
        <authorList>
            <person name="Burns J.A."/>
            <person name="Paasch A."/>
            <person name="Narechania A."/>
            <person name="Kim E."/>
        </authorList>
    </citation>
    <scope>NUCLEOTIDE SEQUENCE [LARGE SCALE GENOMIC DNA]</scope>
    <source>
        <strain evidence="8 9">PLY_AMNH</strain>
    </source>
</reference>
<dbReference type="GO" id="GO:0002938">
    <property type="term" value="P:tRNA guanine ribose methylation"/>
    <property type="evidence" value="ECO:0007669"/>
    <property type="project" value="TreeGrafter"/>
</dbReference>
<evidence type="ECO:0000259" key="7">
    <source>
        <dbReference type="Pfam" id="PF00588"/>
    </source>
</evidence>
<accession>A0AAE0F9R2</accession>
<dbReference type="PANTHER" id="PTHR43453:SF1">
    <property type="entry name" value="TRNA_RRNA METHYLTRANSFERASE SPOU TYPE DOMAIN-CONTAINING PROTEIN"/>
    <property type="match status" value="1"/>
</dbReference>
<keyword evidence="2" id="KW-0489">Methyltransferase</keyword>
<proteinExistence type="predicted"/>